<protein>
    <submittedName>
        <fullName evidence="2">Uncharacterized protein</fullName>
    </submittedName>
</protein>
<sequence>MDGTGSIKPYAVQVPREVPVTLTDSGAGTLAGTQSPQQMHTTDTGVLSVGKEVTTPGRKQVVTERGRKKQSVTTA</sequence>
<proteinExistence type="predicted"/>
<feature type="compositionally biased region" description="Polar residues" evidence="1">
    <location>
        <begin position="22"/>
        <end position="45"/>
    </location>
</feature>
<name>A0A5B7EE58_PORTR</name>
<keyword evidence="3" id="KW-1185">Reference proteome</keyword>
<evidence type="ECO:0000313" key="2">
    <source>
        <dbReference type="EMBL" id="MPC31607.1"/>
    </source>
</evidence>
<reference evidence="2 3" key="1">
    <citation type="submission" date="2019-05" db="EMBL/GenBank/DDBJ databases">
        <title>Another draft genome of Portunus trituberculatus and its Hox gene families provides insights of decapod evolution.</title>
        <authorList>
            <person name="Jeong J.-H."/>
            <person name="Song I."/>
            <person name="Kim S."/>
            <person name="Choi T."/>
            <person name="Kim D."/>
            <person name="Ryu S."/>
            <person name="Kim W."/>
        </authorList>
    </citation>
    <scope>NUCLEOTIDE SEQUENCE [LARGE SCALE GENOMIC DNA]</scope>
    <source>
        <tissue evidence="2">Muscle</tissue>
    </source>
</reference>
<organism evidence="2 3">
    <name type="scientific">Portunus trituberculatus</name>
    <name type="common">Swimming crab</name>
    <name type="synonym">Neptunus trituberculatus</name>
    <dbReference type="NCBI Taxonomy" id="210409"/>
    <lineage>
        <taxon>Eukaryota</taxon>
        <taxon>Metazoa</taxon>
        <taxon>Ecdysozoa</taxon>
        <taxon>Arthropoda</taxon>
        <taxon>Crustacea</taxon>
        <taxon>Multicrustacea</taxon>
        <taxon>Malacostraca</taxon>
        <taxon>Eumalacostraca</taxon>
        <taxon>Eucarida</taxon>
        <taxon>Decapoda</taxon>
        <taxon>Pleocyemata</taxon>
        <taxon>Brachyura</taxon>
        <taxon>Eubrachyura</taxon>
        <taxon>Portunoidea</taxon>
        <taxon>Portunidae</taxon>
        <taxon>Portuninae</taxon>
        <taxon>Portunus</taxon>
    </lineage>
</organism>
<dbReference type="Proteomes" id="UP000324222">
    <property type="component" value="Unassembled WGS sequence"/>
</dbReference>
<feature type="region of interest" description="Disordered" evidence="1">
    <location>
        <begin position="21"/>
        <end position="75"/>
    </location>
</feature>
<dbReference type="AlphaFoldDB" id="A0A5B7EE58"/>
<dbReference type="EMBL" id="VSRR010002472">
    <property type="protein sequence ID" value="MPC31607.1"/>
    <property type="molecule type" value="Genomic_DNA"/>
</dbReference>
<gene>
    <name evidence="2" type="ORF">E2C01_024901</name>
</gene>
<evidence type="ECO:0000256" key="1">
    <source>
        <dbReference type="SAM" id="MobiDB-lite"/>
    </source>
</evidence>
<feature type="compositionally biased region" description="Basic residues" evidence="1">
    <location>
        <begin position="66"/>
        <end position="75"/>
    </location>
</feature>
<accession>A0A5B7EE58</accession>
<evidence type="ECO:0000313" key="3">
    <source>
        <dbReference type="Proteomes" id="UP000324222"/>
    </source>
</evidence>
<comment type="caution">
    <text evidence="2">The sequence shown here is derived from an EMBL/GenBank/DDBJ whole genome shotgun (WGS) entry which is preliminary data.</text>
</comment>